<dbReference type="CDD" id="cd01949">
    <property type="entry name" value="GGDEF"/>
    <property type="match status" value="1"/>
</dbReference>
<dbReference type="Pfam" id="PF00990">
    <property type="entry name" value="GGDEF"/>
    <property type="match status" value="1"/>
</dbReference>
<evidence type="ECO:0000256" key="1">
    <source>
        <dbReference type="ARBA" id="ARBA00012528"/>
    </source>
</evidence>
<dbReference type="Proteomes" id="UP000501534">
    <property type="component" value="Chromosome"/>
</dbReference>
<comment type="catalytic activity">
    <reaction evidence="2">
        <text>2 GTP = 3',3'-c-di-GMP + 2 diphosphate</text>
        <dbReference type="Rhea" id="RHEA:24898"/>
        <dbReference type="ChEBI" id="CHEBI:33019"/>
        <dbReference type="ChEBI" id="CHEBI:37565"/>
        <dbReference type="ChEBI" id="CHEBI:58805"/>
        <dbReference type="EC" id="2.7.7.65"/>
    </reaction>
</comment>
<sequence>MVSKIAPGATVLDRMGIYRLFAQLSTLRDSYAGKFALAAFVGSISPLLFFIIYLLVSRTDWDQMYPILAALILACVAGFLGTMWMLRELLAPVDITAEALRSYIDSRKLPDLPIHFPDRAGKLMEGTQYTLTQLHQTIERLERVSDNDDLTGLYNRRAGEKRLAEEIARAERDLQGFQVAFFDINDFKAINDTHGHSAGDACISHVAALLQLNTRRGDWVVRWGGDEFVVGLHRNRALKLVMERIVKAFDSSPVEIAPGKELLLTVSCGVAEYRFGLGAAGVIAEADKAMYGAKELSRRDHTSHICYWNELPQAASRIEAA</sequence>
<dbReference type="PANTHER" id="PTHR45138">
    <property type="entry name" value="REGULATORY COMPONENTS OF SENSORY TRANSDUCTION SYSTEM"/>
    <property type="match status" value="1"/>
</dbReference>
<dbReference type="PROSITE" id="PS50887">
    <property type="entry name" value="GGDEF"/>
    <property type="match status" value="1"/>
</dbReference>
<dbReference type="SUPFAM" id="SSF55073">
    <property type="entry name" value="Nucleotide cyclase"/>
    <property type="match status" value="1"/>
</dbReference>
<dbReference type="SMART" id="SM00267">
    <property type="entry name" value="GGDEF"/>
    <property type="match status" value="1"/>
</dbReference>
<organism evidence="5 6">
    <name type="scientific">Usitatibacter rugosus</name>
    <dbReference type="NCBI Taxonomy" id="2732067"/>
    <lineage>
        <taxon>Bacteria</taxon>
        <taxon>Pseudomonadati</taxon>
        <taxon>Pseudomonadota</taxon>
        <taxon>Betaproteobacteria</taxon>
        <taxon>Nitrosomonadales</taxon>
        <taxon>Usitatibacteraceae</taxon>
        <taxon>Usitatibacter</taxon>
    </lineage>
</organism>
<dbReference type="InterPro" id="IPR029787">
    <property type="entry name" value="Nucleotide_cyclase"/>
</dbReference>
<dbReference type="GO" id="GO:0052621">
    <property type="term" value="F:diguanylate cyclase activity"/>
    <property type="evidence" value="ECO:0007669"/>
    <property type="project" value="UniProtKB-EC"/>
</dbReference>
<feature type="transmembrane region" description="Helical" evidence="3">
    <location>
        <begin position="68"/>
        <end position="86"/>
    </location>
</feature>
<dbReference type="InterPro" id="IPR043128">
    <property type="entry name" value="Rev_trsase/Diguanyl_cyclase"/>
</dbReference>
<evidence type="ECO:0000256" key="3">
    <source>
        <dbReference type="SAM" id="Phobius"/>
    </source>
</evidence>
<accession>A0A6M4GZ60</accession>
<dbReference type="EC" id="2.7.7.65" evidence="1"/>
<feature type="domain" description="GGDEF" evidence="4">
    <location>
        <begin position="175"/>
        <end position="310"/>
    </location>
</feature>
<dbReference type="InterPro" id="IPR050469">
    <property type="entry name" value="Diguanylate_Cyclase"/>
</dbReference>
<dbReference type="Gene3D" id="3.30.70.270">
    <property type="match status" value="1"/>
</dbReference>
<evidence type="ECO:0000256" key="2">
    <source>
        <dbReference type="ARBA" id="ARBA00034247"/>
    </source>
</evidence>
<dbReference type="InterPro" id="IPR000160">
    <property type="entry name" value="GGDEF_dom"/>
</dbReference>
<dbReference type="PANTHER" id="PTHR45138:SF9">
    <property type="entry name" value="DIGUANYLATE CYCLASE DGCM-RELATED"/>
    <property type="match status" value="1"/>
</dbReference>
<keyword evidence="3" id="KW-0812">Transmembrane</keyword>
<proteinExistence type="predicted"/>
<evidence type="ECO:0000313" key="6">
    <source>
        <dbReference type="Proteomes" id="UP000501534"/>
    </source>
</evidence>
<dbReference type="NCBIfam" id="TIGR00254">
    <property type="entry name" value="GGDEF"/>
    <property type="match status" value="1"/>
</dbReference>
<dbReference type="AlphaFoldDB" id="A0A6M4GZ60"/>
<dbReference type="EMBL" id="CP053069">
    <property type="protein sequence ID" value="QJR10817.1"/>
    <property type="molecule type" value="Genomic_DNA"/>
</dbReference>
<dbReference type="RefSeq" id="WP_171091635.1">
    <property type="nucleotide sequence ID" value="NZ_CP053069.1"/>
</dbReference>
<keyword evidence="6" id="KW-1185">Reference proteome</keyword>
<reference evidence="5 6" key="1">
    <citation type="submission" date="2020-04" db="EMBL/GenBank/DDBJ databases">
        <title>Usitatibacter rugosus gen. nov., sp. nov. and Usitatibacter palustris sp. nov., novel members of Usitatibacteraceae fam. nov. within the order Nitrosomonadales isolated from soil.</title>
        <authorList>
            <person name="Huber K.J."/>
            <person name="Neumann-Schaal M."/>
            <person name="Geppert A."/>
            <person name="Luckner M."/>
            <person name="Wanner G."/>
            <person name="Overmann J."/>
        </authorList>
    </citation>
    <scope>NUCLEOTIDE SEQUENCE [LARGE SCALE GENOMIC DNA]</scope>
    <source>
        <strain evidence="5 6">0125_3</strain>
    </source>
</reference>
<protein>
    <recommendedName>
        <fullName evidence="1">diguanylate cyclase</fullName>
        <ecNumber evidence="1">2.7.7.65</ecNumber>
    </recommendedName>
</protein>
<evidence type="ECO:0000259" key="4">
    <source>
        <dbReference type="PROSITE" id="PS50887"/>
    </source>
</evidence>
<gene>
    <name evidence="5" type="ORF">DSM104443_01886</name>
</gene>
<feature type="transmembrane region" description="Helical" evidence="3">
    <location>
        <begin position="35"/>
        <end position="56"/>
    </location>
</feature>
<keyword evidence="3" id="KW-1133">Transmembrane helix</keyword>
<dbReference type="KEGG" id="uru:DSM104443_01886"/>
<keyword evidence="3" id="KW-0472">Membrane</keyword>
<name>A0A6M4GZ60_9PROT</name>
<evidence type="ECO:0000313" key="5">
    <source>
        <dbReference type="EMBL" id="QJR10817.1"/>
    </source>
</evidence>